<organism evidence="2 3">
    <name type="scientific">Skeletonema marinoi</name>
    <dbReference type="NCBI Taxonomy" id="267567"/>
    <lineage>
        <taxon>Eukaryota</taxon>
        <taxon>Sar</taxon>
        <taxon>Stramenopiles</taxon>
        <taxon>Ochrophyta</taxon>
        <taxon>Bacillariophyta</taxon>
        <taxon>Coscinodiscophyceae</taxon>
        <taxon>Thalassiosirophycidae</taxon>
        <taxon>Thalassiosirales</taxon>
        <taxon>Skeletonemataceae</taxon>
        <taxon>Skeletonema</taxon>
        <taxon>Skeletonema marinoi-dohrnii complex</taxon>
    </lineage>
</organism>
<dbReference type="InterPro" id="IPR022742">
    <property type="entry name" value="Hydrolase_4"/>
</dbReference>
<evidence type="ECO:0000259" key="1">
    <source>
        <dbReference type="Pfam" id="PF12146"/>
    </source>
</evidence>
<name>A0AAD8YF80_9STRA</name>
<dbReference type="EMBL" id="JATAAI010000007">
    <property type="protein sequence ID" value="KAK1744337.1"/>
    <property type="molecule type" value="Genomic_DNA"/>
</dbReference>
<accession>A0AAD8YF80</accession>
<gene>
    <name evidence="2" type="ORF">QTG54_004870</name>
</gene>
<dbReference type="GO" id="GO:0016787">
    <property type="term" value="F:hydrolase activity"/>
    <property type="evidence" value="ECO:0007669"/>
    <property type="project" value="UniProtKB-KW"/>
</dbReference>
<keyword evidence="2" id="KW-0378">Hydrolase</keyword>
<evidence type="ECO:0000313" key="2">
    <source>
        <dbReference type="EMBL" id="KAK1744337.1"/>
    </source>
</evidence>
<dbReference type="SUPFAM" id="SSF53474">
    <property type="entry name" value="alpha/beta-Hydrolases"/>
    <property type="match status" value="1"/>
</dbReference>
<dbReference type="PRINTS" id="PR00111">
    <property type="entry name" value="ABHYDROLASE"/>
</dbReference>
<dbReference type="InterPro" id="IPR051044">
    <property type="entry name" value="MAG_DAG_Lipase"/>
</dbReference>
<keyword evidence="3" id="KW-1185">Reference proteome</keyword>
<protein>
    <submittedName>
        <fullName evidence="2">Alpha/beta hydrolase family protein</fullName>
    </submittedName>
</protein>
<dbReference type="AlphaFoldDB" id="A0AAD8YF80"/>
<proteinExistence type="predicted"/>
<evidence type="ECO:0000313" key="3">
    <source>
        <dbReference type="Proteomes" id="UP001224775"/>
    </source>
</evidence>
<reference evidence="2" key="1">
    <citation type="submission" date="2023-06" db="EMBL/GenBank/DDBJ databases">
        <title>Survivors Of The Sea: Transcriptome response of Skeletonema marinoi to long-term dormancy.</title>
        <authorList>
            <person name="Pinder M.I.M."/>
            <person name="Kourtchenko O."/>
            <person name="Robertson E.K."/>
            <person name="Larsson T."/>
            <person name="Maumus F."/>
            <person name="Osuna-Cruz C.M."/>
            <person name="Vancaester E."/>
            <person name="Stenow R."/>
            <person name="Vandepoele K."/>
            <person name="Ploug H."/>
            <person name="Bruchert V."/>
            <person name="Godhe A."/>
            <person name="Topel M."/>
        </authorList>
    </citation>
    <scope>NUCLEOTIDE SEQUENCE</scope>
    <source>
        <strain evidence="2">R05AC</strain>
    </source>
</reference>
<dbReference type="Gene3D" id="3.40.50.1820">
    <property type="entry name" value="alpha/beta hydrolase"/>
    <property type="match status" value="1"/>
</dbReference>
<dbReference type="InterPro" id="IPR029058">
    <property type="entry name" value="AB_hydrolase_fold"/>
</dbReference>
<sequence>MTKTPTMLDNSPNESPCSQLAFGGNGGSVLRLISASSQCPFKTSDGVLLNVECFGPNYGGGGIDNIHASTADHSMHKRSMHNSDEWPLLLYVHGVCESAETWGVQTLVQYCAKHCWRLIVLELAGHGLSENKAGLGRATCPNFDDLVNHVVEFAEQMSGKFSRSRGFAMCGCSLGGALVSFAVRGILATRRDKTEQHEHPDFYGIALLAPSLGVNPGAIPPSPVVTALKALSFFLPSHGVLTPIEHPTYACPPNSRRNFSGRWPLSTSSMLLDLTSNRVPNDVVSGNVQQTMEGLPSLYVLMGDKDEIVPLQSVLDWFDAVPLSSDNGEKMLTVLKGAGHGFFHERLKENKKKKTAFDHLFEYLNRCAKKDFE</sequence>
<comment type="caution">
    <text evidence="2">The sequence shown here is derived from an EMBL/GenBank/DDBJ whole genome shotgun (WGS) entry which is preliminary data.</text>
</comment>
<feature type="domain" description="Serine aminopeptidase S33" evidence="1">
    <location>
        <begin position="89"/>
        <end position="346"/>
    </location>
</feature>
<dbReference type="Proteomes" id="UP001224775">
    <property type="component" value="Unassembled WGS sequence"/>
</dbReference>
<dbReference type="Pfam" id="PF12146">
    <property type="entry name" value="Hydrolase_4"/>
    <property type="match status" value="1"/>
</dbReference>
<dbReference type="PANTHER" id="PTHR11614">
    <property type="entry name" value="PHOSPHOLIPASE-RELATED"/>
    <property type="match status" value="1"/>
</dbReference>
<dbReference type="InterPro" id="IPR000073">
    <property type="entry name" value="AB_hydrolase_1"/>
</dbReference>